<dbReference type="PANTHER" id="PTHR43711:SF26">
    <property type="entry name" value="SENSOR HISTIDINE KINASE RCSC"/>
    <property type="match status" value="1"/>
</dbReference>
<evidence type="ECO:0000256" key="5">
    <source>
        <dbReference type="ARBA" id="ARBA00023012"/>
    </source>
</evidence>
<feature type="transmembrane region" description="Helical" evidence="6">
    <location>
        <begin position="216"/>
        <end position="238"/>
    </location>
</feature>
<dbReference type="GO" id="GO:0000155">
    <property type="term" value="F:phosphorelay sensor kinase activity"/>
    <property type="evidence" value="ECO:0007669"/>
    <property type="project" value="InterPro"/>
</dbReference>
<feature type="transmembrane region" description="Helical" evidence="6">
    <location>
        <begin position="250"/>
        <end position="268"/>
    </location>
</feature>
<dbReference type="AlphaFoldDB" id="A0A447T832"/>
<evidence type="ECO:0000256" key="6">
    <source>
        <dbReference type="SAM" id="Phobius"/>
    </source>
</evidence>
<dbReference type="CDD" id="cd00082">
    <property type="entry name" value="HisKA"/>
    <property type="match status" value="1"/>
</dbReference>
<feature type="transmembrane region" description="Helical" evidence="6">
    <location>
        <begin position="335"/>
        <end position="355"/>
    </location>
</feature>
<feature type="transmembrane region" description="Helical" evidence="6">
    <location>
        <begin position="159"/>
        <end position="178"/>
    </location>
</feature>
<organism evidence="8 9">
    <name type="scientific">Chromobacterium violaceum</name>
    <dbReference type="NCBI Taxonomy" id="536"/>
    <lineage>
        <taxon>Bacteria</taxon>
        <taxon>Pseudomonadati</taxon>
        <taxon>Pseudomonadota</taxon>
        <taxon>Betaproteobacteria</taxon>
        <taxon>Neisseriales</taxon>
        <taxon>Chromobacteriaceae</taxon>
        <taxon>Chromobacterium</taxon>
    </lineage>
</organism>
<evidence type="ECO:0000256" key="3">
    <source>
        <dbReference type="ARBA" id="ARBA00022679"/>
    </source>
</evidence>
<protein>
    <recommendedName>
        <fullName evidence="2">histidine kinase</fullName>
        <ecNumber evidence="2">2.7.13.3</ecNumber>
    </recommendedName>
</protein>
<dbReference type="InterPro" id="IPR011623">
    <property type="entry name" value="7TMR_DISM_rcpt_extracell_dom1"/>
</dbReference>
<dbReference type="Pfam" id="PF07696">
    <property type="entry name" value="7TMR-DISMED2"/>
    <property type="match status" value="1"/>
</dbReference>
<comment type="catalytic activity">
    <reaction evidence="1">
        <text>ATP + protein L-histidine = ADP + protein N-phospho-L-histidine.</text>
        <dbReference type="EC" id="2.7.13.3"/>
    </reaction>
</comment>
<reference evidence="8 9" key="1">
    <citation type="submission" date="2018-12" db="EMBL/GenBank/DDBJ databases">
        <authorList>
            <consortium name="Pathogen Informatics"/>
        </authorList>
    </citation>
    <scope>NUCLEOTIDE SEQUENCE [LARGE SCALE GENOMIC DNA]</scope>
    <source>
        <strain evidence="8 9">NCTC9695</strain>
    </source>
</reference>
<feature type="transmembrane region" description="Helical" evidence="6">
    <location>
        <begin position="185"/>
        <end position="204"/>
    </location>
</feature>
<evidence type="ECO:0000256" key="4">
    <source>
        <dbReference type="ARBA" id="ARBA00022777"/>
    </source>
</evidence>
<dbReference type="SUPFAM" id="SSF47384">
    <property type="entry name" value="Homodimeric domain of signal transducing histidine kinase"/>
    <property type="match status" value="1"/>
</dbReference>
<dbReference type="Proteomes" id="UP000275777">
    <property type="component" value="Chromosome"/>
</dbReference>
<dbReference type="EMBL" id="LR134182">
    <property type="protein sequence ID" value="VEB41061.1"/>
    <property type="molecule type" value="Genomic_DNA"/>
</dbReference>
<keyword evidence="6" id="KW-0472">Membrane</keyword>
<keyword evidence="5" id="KW-0902">Two-component regulatory system</keyword>
<dbReference type="InterPro" id="IPR003661">
    <property type="entry name" value="HisK_dim/P_dom"/>
</dbReference>
<proteinExistence type="predicted"/>
<evidence type="ECO:0000313" key="9">
    <source>
        <dbReference type="Proteomes" id="UP000275777"/>
    </source>
</evidence>
<sequence>MPEHVQLHGELDIMREPGKSLTLQQVLSSPGWQAATSKRLTAGFSADTYWLQGRLYNSGSQPETRWLSVGSSRLEDIRFYRLKPSDAQPAETILAGIRVPLAQHPVPALLSVFPITLAPGEHIRFVLRIRSRSIISISPELWTRTAHRASQDRQQAVEMLLVGSMLTITVYTLAMGIARRDRISLLLAGMAFSDVIYDLSFQGYHYYYLMQDGGDAVLRITGVLPGITVAFFLALMMRFIESGHIAVWRWLYRASMLGLATCIAGTAFGDYRLFAYTLNWVLVPCLILIFGSCLHRWWQGSREARLFFLAFCLYSSRGILKMAVGFGLLSESMVGGAEIVWGNLSIILLLLAVNARRQSQLRLEKRQAQDALLDARLKEQERLQNAVDERTRELQGALIAAGEANRAKSDFLARISHDLRTPLTSIIGFADLIQAGGHSDAERGGIIRRSATHMLQMINDLIDYAAGASPNAVKKEPVYIHALLQAIAQENENLAMQRGNRFQLEASARCPRCWSWTASACASYWAICWITPINSPPSVPSFSPSITAGIRPDKRGHYRLRCGIRAAALPLKTSSAFLSLSSA</sequence>
<dbReference type="InterPro" id="IPR036097">
    <property type="entry name" value="HisK_dim/P_sf"/>
</dbReference>
<dbReference type="InterPro" id="IPR011622">
    <property type="entry name" value="7TMR_DISM_rcpt_extracell_dom2"/>
</dbReference>
<dbReference type="InterPro" id="IPR050736">
    <property type="entry name" value="Sensor_HK_Regulatory"/>
</dbReference>
<feature type="transmembrane region" description="Helical" evidence="6">
    <location>
        <begin position="306"/>
        <end position="329"/>
    </location>
</feature>
<evidence type="ECO:0000259" key="7">
    <source>
        <dbReference type="SMART" id="SM00388"/>
    </source>
</evidence>
<keyword evidence="4" id="KW-0418">Kinase</keyword>
<dbReference type="Pfam" id="PF07695">
    <property type="entry name" value="7TMR-DISM_7TM"/>
    <property type="match status" value="1"/>
</dbReference>
<dbReference type="EC" id="2.7.13.3" evidence="2"/>
<keyword evidence="6" id="KW-0812">Transmembrane</keyword>
<dbReference type="Gene3D" id="1.10.287.130">
    <property type="match status" value="1"/>
</dbReference>
<evidence type="ECO:0000256" key="1">
    <source>
        <dbReference type="ARBA" id="ARBA00000085"/>
    </source>
</evidence>
<feature type="domain" description="Signal transduction histidine kinase dimerisation/phosphoacceptor" evidence="7">
    <location>
        <begin position="407"/>
        <end position="470"/>
    </location>
</feature>
<dbReference type="Pfam" id="PF00512">
    <property type="entry name" value="HisKA"/>
    <property type="match status" value="1"/>
</dbReference>
<dbReference type="Gene3D" id="2.60.40.2380">
    <property type="match status" value="1"/>
</dbReference>
<keyword evidence="6" id="KW-1133">Transmembrane helix</keyword>
<evidence type="ECO:0000313" key="8">
    <source>
        <dbReference type="EMBL" id="VEB41061.1"/>
    </source>
</evidence>
<gene>
    <name evidence="8" type="primary">pleC</name>
    <name evidence="8" type="ORF">NCTC9695_01475</name>
</gene>
<dbReference type="SMART" id="SM00388">
    <property type="entry name" value="HisKA"/>
    <property type="match status" value="1"/>
</dbReference>
<name>A0A447T832_CHRVL</name>
<dbReference type="PANTHER" id="PTHR43711">
    <property type="entry name" value="TWO-COMPONENT HISTIDINE KINASE"/>
    <property type="match status" value="1"/>
</dbReference>
<feature type="transmembrane region" description="Helical" evidence="6">
    <location>
        <begin position="274"/>
        <end position="294"/>
    </location>
</feature>
<accession>A0A447T832</accession>
<evidence type="ECO:0000256" key="2">
    <source>
        <dbReference type="ARBA" id="ARBA00012438"/>
    </source>
</evidence>
<keyword evidence="3 8" id="KW-0808">Transferase</keyword>